<dbReference type="CDD" id="cd12148">
    <property type="entry name" value="fungal_TF_MHR"/>
    <property type="match status" value="1"/>
</dbReference>
<dbReference type="AlphaFoldDB" id="A0A2H3SK72"/>
<feature type="compositionally biased region" description="Basic and acidic residues" evidence="1">
    <location>
        <begin position="101"/>
        <end position="116"/>
    </location>
</feature>
<dbReference type="VEuPathDB" id="FungiDB:FOC1_g10006292"/>
<feature type="region of interest" description="Disordered" evidence="1">
    <location>
        <begin position="12"/>
        <end position="133"/>
    </location>
</feature>
<evidence type="ECO:0008006" key="4">
    <source>
        <dbReference type="Google" id="ProtNLM"/>
    </source>
</evidence>
<dbReference type="VEuPathDB" id="FungiDB:FOXG_20646"/>
<dbReference type="VEuPathDB" id="FungiDB:FOIG_09917"/>
<sequence>MKVWLLTFPRCASREERARPEDEHIEELPSTSGPAASHHLLPGPTVQSADPVPDFQTSSFQSRASESVSASSRSDQSPFTPASFVTNSQDTRGLSLAAALDPDRSVDREPRSHLDELPQSNQETADMPRKDDPVDMGLISRPSAQYLGYMLIGFALRMAVSAEWNMTRRSVSYNTEGLQDPTELQVRQRRDKDRVWLALGNIDRTSSYFTDRPLSTIVVLDHVASRHWLTLTAWTYPLGDGKAVGGHELTGIACSVYESMMKTRVDPDSDTSLSTLDFETFQKDMEEFNTKIIAWGDYWRPVFAIFPDPEPFQTPLIYLFRDYMRLYFNSVFLHRMLVYERRSSQTDQIARTTRICYSSALSVLQQTIEMGEMDTIYYLWDTAHLMIAYSSMMIPKLLRQTVDEPVISRTEALNVLTQVTTTYVIAAKSMGNPEPRVLESRMENTGATNAVLVQAHLLSAILARLKADVSLAENDLTTQSVSSIPSGTSLSWIEDQLNRSTLFSDGRMEPQQAEYIDLDVPTASHPHDIGSLTPQMNEGLDLMLDNDFINSRYFDVGLSSWDEPGIFIRPH</sequence>
<protein>
    <recommendedName>
        <fullName evidence="4">Transcription factor domain-containing protein</fullName>
    </recommendedName>
</protein>
<organism evidence="2 3">
    <name type="scientific">Fusarium oxysporum</name>
    <name type="common">Fusarium vascular wilt</name>
    <dbReference type="NCBI Taxonomy" id="5507"/>
    <lineage>
        <taxon>Eukaryota</taxon>
        <taxon>Fungi</taxon>
        <taxon>Dikarya</taxon>
        <taxon>Ascomycota</taxon>
        <taxon>Pezizomycotina</taxon>
        <taxon>Sordariomycetes</taxon>
        <taxon>Hypocreomycetidae</taxon>
        <taxon>Hypocreales</taxon>
        <taxon>Nectriaceae</taxon>
        <taxon>Fusarium</taxon>
        <taxon>Fusarium oxysporum species complex</taxon>
    </lineage>
</organism>
<dbReference type="VEuPathDB" id="FungiDB:FOC4_g10004826"/>
<dbReference type="EMBL" id="FMJY01000001">
    <property type="protein sequence ID" value="SCO76882.1"/>
    <property type="molecule type" value="Genomic_DNA"/>
</dbReference>
<proteinExistence type="predicted"/>
<evidence type="ECO:0000313" key="2">
    <source>
        <dbReference type="EMBL" id="SCO76882.1"/>
    </source>
</evidence>
<evidence type="ECO:0000313" key="3">
    <source>
        <dbReference type="Proteomes" id="UP000219369"/>
    </source>
</evidence>
<dbReference type="VEuPathDB" id="FungiDB:HZS61_006588"/>
<feature type="compositionally biased region" description="Polar residues" evidence="1">
    <location>
        <begin position="78"/>
        <end position="92"/>
    </location>
</feature>
<feature type="compositionally biased region" description="Basic and acidic residues" evidence="1">
    <location>
        <begin position="12"/>
        <end position="22"/>
    </location>
</feature>
<gene>
    <name evidence="2" type="ORF">FRV6_01094</name>
</gene>
<feature type="compositionally biased region" description="Low complexity" evidence="1">
    <location>
        <begin position="58"/>
        <end position="77"/>
    </location>
</feature>
<dbReference type="Proteomes" id="UP000219369">
    <property type="component" value="Unassembled WGS sequence"/>
</dbReference>
<accession>A0A2H3SK72</accession>
<evidence type="ECO:0000256" key="1">
    <source>
        <dbReference type="SAM" id="MobiDB-lite"/>
    </source>
</evidence>
<dbReference type="OrthoDB" id="3163292at2759"/>
<dbReference type="VEuPathDB" id="FungiDB:FOZG_13516"/>
<name>A0A2H3SK72_FUSOX</name>
<dbReference type="VEuPathDB" id="FungiDB:FOMG_18741"/>
<reference evidence="3" key="1">
    <citation type="submission" date="2016-09" db="EMBL/GenBank/DDBJ databases">
        <authorList>
            <person name="Guldener U."/>
        </authorList>
    </citation>
    <scope>NUCLEOTIDE SEQUENCE [LARGE SCALE GENOMIC DNA]</scope>
    <source>
        <strain evidence="3">V64-1</strain>
    </source>
</reference>